<dbReference type="InterPro" id="IPR055609">
    <property type="entry name" value="DUF7185"/>
</dbReference>
<dbReference type="Proteomes" id="UP000203101">
    <property type="component" value="Segment"/>
</dbReference>
<organism evidence="1 2">
    <name type="scientific">Mycobacterium phage Vincenzo</name>
    <dbReference type="NCBI Taxonomy" id="1647301"/>
    <lineage>
        <taxon>Viruses</taxon>
        <taxon>Duplodnaviria</taxon>
        <taxon>Heunggongvirae</taxon>
        <taxon>Uroviricota</taxon>
        <taxon>Caudoviricetes</taxon>
        <taxon>Bclasvirinae</taxon>
        <taxon>Coopervirus</taxon>
        <taxon>Coopervirus vincenzo</taxon>
    </lineage>
</organism>
<keyword evidence="2" id="KW-1185">Reference proteome</keyword>
<dbReference type="OrthoDB" id="22933at10239"/>
<sequence>MAHTTRTLAAAVLDRRIREAAAHLGSSTDEVRLARAILEVHATDDVTVAFGAAARLTLLPSQVRRLYSNGYGTYDLVNEAVAAAAA</sequence>
<protein>
    <submittedName>
        <fullName evidence="1">Uncharacterized protein</fullName>
    </submittedName>
</protein>
<name>A0A0F6SJI6_9CAUD</name>
<evidence type="ECO:0000313" key="2">
    <source>
        <dbReference type="Proteomes" id="UP000203101"/>
    </source>
</evidence>
<proteinExistence type="predicted"/>
<accession>A0A0F6SJI6</accession>
<dbReference type="KEGG" id="vg:26637323"/>
<dbReference type="EMBL" id="KR080194">
    <property type="protein sequence ID" value="AKF14282.1"/>
    <property type="molecule type" value="Genomic_DNA"/>
</dbReference>
<dbReference type="Pfam" id="PF23814">
    <property type="entry name" value="DUF7185"/>
    <property type="match status" value="1"/>
</dbReference>
<evidence type="ECO:0000313" key="1">
    <source>
        <dbReference type="EMBL" id="AKF14282.1"/>
    </source>
</evidence>
<dbReference type="RefSeq" id="YP_009210876.1">
    <property type="nucleotide sequence ID" value="NC_028934.1"/>
</dbReference>
<gene>
    <name evidence="1" type="primary">20</name>
    <name evidence="1" type="ORF">SEA_VINCENZO_20</name>
</gene>
<dbReference type="GeneID" id="26637323"/>
<reference evidence="1 2" key="1">
    <citation type="journal article" date="2015" name="Genome Announc.">
        <title>Genome Sequences of Mycobacteriophages AlanGrant, Baee, Corofin, OrangeOswald, and Vincenzo, New Members of Cluster B.</title>
        <authorList>
            <person name="Pope W.H."/>
            <person name="Carbonara M.E."/>
            <person name="Cioffi H.M."/>
            <person name="Cruz T."/>
            <person name="Dang B.Q."/>
            <person name="Doyle A.N."/>
            <person name="Fan O.H."/>
            <person name="Gallagher M."/>
            <person name="Gentile G.M."/>
            <person name="German B.A."/>
            <person name="Farrell M.E."/>
            <person name="Gerwig M."/>
            <person name="Hunter K.L."/>
            <person name="Lefever V.E."/>
            <person name="Marfisi N.A."/>
            <person name="McDonnell J.E."/>
            <person name="Monga J.K."/>
            <person name="Quiroz K.G."/>
            <person name="Pong A.C."/>
            <person name="Rimple P.A."/>
            <person name="Situ M."/>
            <person name="Sohnen P.C."/>
            <person name="Stockinger A.N."/>
            <person name="Thompson P.K."/>
            <person name="Torchio N.M."/>
            <person name="Toner C.L."/>
            <person name="Ulbrich M.C."/>
            <person name="Vohra N.I."/>
            <person name="Zakir A."/>
            <person name="Adkins N.L."/>
            <person name="Brown B.R."/>
            <person name="Churilla B.M."/>
            <person name="Kramer Z.J."/>
            <person name="Lapin J.S."/>
            <person name="Montgomery M.T."/>
            <person name="Prout A.K."/>
            <person name="Grubb S.R."/>
            <person name="Warner M.H."/>
            <person name="Bowman C.A."/>
            <person name="Russell D.A."/>
            <person name="Hatfull G.F."/>
        </authorList>
    </citation>
    <scope>NUCLEOTIDE SEQUENCE [LARGE SCALE GENOMIC DNA]</scope>
</reference>